<dbReference type="Proteomes" id="UP000191116">
    <property type="component" value="Unassembled WGS sequence"/>
</dbReference>
<evidence type="ECO:0008006" key="3">
    <source>
        <dbReference type="Google" id="ProtNLM"/>
    </source>
</evidence>
<accession>A0A1T4UTS9</accession>
<dbReference type="SUPFAM" id="SSF53474">
    <property type="entry name" value="alpha/beta-Hydrolases"/>
    <property type="match status" value="1"/>
</dbReference>
<evidence type="ECO:0000313" key="1">
    <source>
        <dbReference type="EMBL" id="SKA56102.1"/>
    </source>
</evidence>
<evidence type="ECO:0000313" key="2">
    <source>
        <dbReference type="Proteomes" id="UP000191116"/>
    </source>
</evidence>
<organism evidence="1 2">
    <name type="scientific">Photobacterium toruni</name>
    <dbReference type="NCBI Taxonomy" id="1935446"/>
    <lineage>
        <taxon>Bacteria</taxon>
        <taxon>Pseudomonadati</taxon>
        <taxon>Pseudomonadota</taxon>
        <taxon>Gammaproteobacteria</taxon>
        <taxon>Vibrionales</taxon>
        <taxon>Vibrionaceae</taxon>
        <taxon>Photobacterium</taxon>
    </lineage>
</organism>
<sequence>MKILAIPGKMPITESWLLKIISATRWRQEKIDMHRFVAWDHEQAFSVENEISHLPSGHFDVVITKSIGCLITLKAQSTITWDRLVLIGVAWSLFSESDRELLSALEEKEQPVLIIQEKHDPFGSYAEIAAEVAGKDNICCIEVEGDRHQYTDTEAIGERINQWVKETRNMVAV</sequence>
<dbReference type="RefSeq" id="WP_080176378.1">
    <property type="nucleotide sequence ID" value="NZ_AP024854.1"/>
</dbReference>
<dbReference type="EMBL" id="FUWP01000033">
    <property type="protein sequence ID" value="SKA56102.1"/>
    <property type="molecule type" value="Genomic_DNA"/>
</dbReference>
<dbReference type="AlphaFoldDB" id="A0A1T4UTS9"/>
<proteinExistence type="predicted"/>
<gene>
    <name evidence="1" type="ORF">CZ814_03705</name>
</gene>
<reference evidence="1 2" key="1">
    <citation type="submission" date="2017-02" db="EMBL/GenBank/DDBJ databases">
        <authorList>
            <person name="Peterson S.W."/>
        </authorList>
    </citation>
    <scope>NUCLEOTIDE SEQUENCE [LARGE SCALE GENOMIC DNA]</scope>
    <source>
        <strain evidence="1 2">CECT 9189</strain>
    </source>
</reference>
<dbReference type="Gene3D" id="3.40.50.1820">
    <property type="entry name" value="alpha/beta hydrolase"/>
    <property type="match status" value="1"/>
</dbReference>
<dbReference type="InterPro" id="IPR029058">
    <property type="entry name" value="AB_hydrolase_fold"/>
</dbReference>
<name>A0A1T4UTS9_9GAMM</name>
<protein>
    <recommendedName>
        <fullName evidence="3">Alpha/beta hydrolase family protein</fullName>
    </recommendedName>
</protein>
<dbReference type="OrthoDB" id="5145325at2"/>